<feature type="binding site" evidence="6">
    <location>
        <position position="97"/>
    </location>
    <ligand>
        <name>Mg(2+)</name>
        <dbReference type="ChEBI" id="CHEBI:18420"/>
        <label>1</label>
        <note>catalytic</note>
    </ligand>
</feature>
<dbReference type="PRINTS" id="PR00377">
    <property type="entry name" value="IMPHPHTASES"/>
</dbReference>
<dbReference type="PROSITE" id="PS00629">
    <property type="entry name" value="IMP_1"/>
    <property type="match status" value="1"/>
</dbReference>
<feature type="binding site" evidence="6">
    <location>
        <position position="225"/>
    </location>
    <ligand>
        <name>Mg(2+)</name>
        <dbReference type="ChEBI" id="CHEBI:18420"/>
        <label>1</label>
        <note>catalytic</note>
    </ligand>
</feature>
<evidence type="ECO:0000256" key="5">
    <source>
        <dbReference type="ARBA" id="ARBA00022842"/>
    </source>
</evidence>
<comment type="similarity">
    <text evidence="2">Belongs to the inositol monophosphatase superfamily.</text>
</comment>
<organism evidence="7 8">
    <name type="scientific">Swaminathania salitolerans</name>
    <dbReference type="NCBI Taxonomy" id="182838"/>
    <lineage>
        <taxon>Bacteria</taxon>
        <taxon>Pseudomonadati</taxon>
        <taxon>Pseudomonadota</taxon>
        <taxon>Alphaproteobacteria</taxon>
        <taxon>Acetobacterales</taxon>
        <taxon>Acetobacteraceae</taxon>
        <taxon>Swaminathania</taxon>
    </lineage>
</organism>
<dbReference type="InterPro" id="IPR051090">
    <property type="entry name" value="Inositol_monoP_superfamily"/>
</dbReference>
<proteinExistence type="inferred from homology"/>
<comment type="cofactor">
    <cofactor evidence="1 6">
        <name>Mg(2+)</name>
        <dbReference type="ChEBI" id="CHEBI:18420"/>
    </cofactor>
</comment>
<evidence type="ECO:0000256" key="2">
    <source>
        <dbReference type="ARBA" id="ARBA00009759"/>
    </source>
</evidence>
<feature type="binding site" evidence="6">
    <location>
        <position position="99"/>
    </location>
    <ligand>
        <name>Mg(2+)</name>
        <dbReference type="ChEBI" id="CHEBI:18420"/>
        <label>1</label>
        <note>catalytic</note>
    </ligand>
</feature>
<keyword evidence="5 6" id="KW-0460">Magnesium</keyword>
<dbReference type="PANTHER" id="PTHR43200:SF6">
    <property type="entry name" value="3'(2'),5'-BISPHOSPHATE NUCLEOTIDASE"/>
    <property type="match status" value="1"/>
</dbReference>
<evidence type="ECO:0000313" key="7">
    <source>
        <dbReference type="EMBL" id="GEL02142.1"/>
    </source>
</evidence>
<dbReference type="GO" id="GO:0016791">
    <property type="term" value="F:phosphatase activity"/>
    <property type="evidence" value="ECO:0007669"/>
    <property type="project" value="UniProtKB-ARBA"/>
</dbReference>
<keyword evidence="3 6" id="KW-0479">Metal-binding</keyword>
<evidence type="ECO:0000256" key="6">
    <source>
        <dbReference type="PIRSR" id="PIRSR600760-2"/>
    </source>
</evidence>
<dbReference type="GO" id="GO:0046872">
    <property type="term" value="F:metal ion binding"/>
    <property type="evidence" value="ECO:0007669"/>
    <property type="project" value="UniProtKB-KW"/>
</dbReference>
<dbReference type="GO" id="GO:0000105">
    <property type="term" value="P:L-histidine biosynthetic process"/>
    <property type="evidence" value="ECO:0007669"/>
    <property type="project" value="TreeGrafter"/>
</dbReference>
<accession>A0A511BPX5</accession>
<comment type="caution">
    <text evidence="7">The sequence shown here is derived from an EMBL/GenBank/DDBJ whole genome shotgun (WGS) entry which is preliminary data.</text>
</comment>
<feature type="binding site" evidence="6">
    <location>
        <position position="71"/>
    </location>
    <ligand>
        <name>Mg(2+)</name>
        <dbReference type="ChEBI" id="CHEBI:18420"/>
        <label>1</label>
        <note>catalytic</note>
    </ligand>
</feature>
<keyword evidence="8" id="KW-1185">Reference proteome</keyword>
<keyword evidence="4" id="KW-0378">Hydrolase</keyword>
<dbReference type="PANTHER" id="PTHR43200">
    <property type="entry name" value="PHOSPHATASE"/>
    <property type="match status" value="1"/>
</dbReference>
<dbReference type="Gene3D" id="3.30.540.10">
    <property type="entry name" value="Fructose-1,6-Bisphosphatase, subunit A, domain 1"/>
    <property type="match status" value="1"/>
</dbReference>
<feature type="binding site" evidence="6">
    <location>
        <position position="100"/>
    </location>
    <ligand>
        <name>Mg(2+)</name>
        <dbReference type="ChEBI" id="CHEBI:18420"/>
        <label>1</label>
        <note>catalytic</note>
    </ligand>
</feature>
<dbReference type="InterPro" id="IPR020583">
    <property type="entry name" value="Inositol_monoP_metal-BS"/>
</dbReference>
<dbReference type="InterPro" id="IPR000760">
    <property type="entry name" value="Inositol_monophosphatase-like"/>
</dbReference>
<dbReference type="Pfam" id="PF00459">
    <property type="entry name" value="Inositol_P"/>
    <property type="match status" value="1"/>
</dbReference>
<dbReference type="RefSeq" id="WP_147093213.1">
    <property type="nucleotide sequence ID" value="NZ_BJVC01000002.1"/>
</dbReference>
<dbReference type="OrthoDB" id="9785695at2"/>
<dbReference type="EMBL" id="BJVC01000002">
    <property type="protein sequence ID" value="GEL02142.1"/>
    <property type="molecule type" value="Genomic_DNA"/>
</dbReference>
<dbReference type="CDD" id="cd01641">
    <property type="entry name" value="Bacterial_IMPase_like_1"/>
    <property type="match status" value="1"/>
</dbReference>
<evidence type="ECO:0000256" key="1">
    <source>
        <dbReference type="ARBA" id="ARBA00001946"/>
    </source>
</evidence>
<dbReference type="Gene3D" id="3.40.190.80">
    <property type="match status" value="1"/>
</dbReference>
<reference evidence="7 8" key="1">
    <citation type="submission" date="2019-07" db="EMBL/GenBank/DDBJ databases">
        <title>Whole genome shotgun sequence of Swaminathania salitolerans NBRC 104436.</title>
        <authorList>
            <person name="Hosoyama A."/>
            <person name="Uohara A."/>
            <person name="Ohji S."/>
            <person name="Ichikawa N."/>
        </authorList>
    </citation>
    <scope>NUCLEOTIDE SEQUENCE [LARGE SCALE GENOMIC DNA]</scope>
    <source>
        <strain evidence="7 8">NBRC 104436</strain>
    </source>
</reference>
<gene>
    <name evidence="7" type="ORF">SSA02_13050</name>
</gene>
<dbReference type="Proteomes" id="UP000321405">
    <property type="component" value="Unassembled WGS sequence"/>
</dbReference>
<dbReference type="SUPFAM" id="SSF56655">
    <property type="entry name" value="Carbohydrate phosphatase"/>
    <property type="match status" value="1"/>
</dbReference>
<dbReference type="AlphaFoldDB" id="A0A511BPX5"/>
<name>A0A511BPX5_9PROT</name>
<evidence type="ECO:0000256" key="4">
    <source>
        <dbReference type="ARBA" id="ARBA00022801"/>
    </source>
</evidence>
<protein>
    <submittedName>
        <fullName evidence="7">Histidinol-phosphatase</fullName>
    </submittedName>
</protein>
<evidence type="ECO:0000256" key="3">
    <source>
        <dbReference type="ARBA" id="ARBA00022723"/>
    </source>
</evidence>
<sequence length="286" mass="30709">MSSLPVPEACLQTALLCADAARAAIRPLFRTALAIDDKSDESPVTQADRAAETALRSLIAGRHGDHAILGEEYGLSGASCDGTGTDIAASEYVWVVDPIDGTRAFITGRPSFTTLIALFHRGRPVLGIIDQPFTQERWIGVKGRTTRFESPAMPGRVGTRSCPALDRAELSCTSPEMLVPPWGQSFRQLQTDVRRTSWGGDAYAYGLLALGQIDLIAECTMKPWDWAALVPVVEGAGGIVTDWQGKALTLESDGTVLACGDPGLHARAVERLARRNRDLPPDRTIG</sequence>
<evidence type="ECO:0000313" key="8">
    <source>
        <dbReference type="Proteomes" id="UP000321405"/>
    </source>
</evidence>